<organism evidence="1">
    <name type="scientific">Anguilla anguilla</name>
    <name type="common">European freshwater eel</name>
    <name type="synonym">Muraena anguilla</name>
    <dbReference type="NCBI Taxonomy" id="7936"/>
    <lineage>
        <taxon>Eukaryota</taxon>
        <taxon>Metazoa</taxon>
        <taxon>Chordata</taxon>
        <taxon>Craniata</taxon>
        <taxon>Vertebrata</taxon>
        <taxon>Euteleostomi</taxon>
        <taxon>Actinopterygii</taxon>
        <taxon>Neopterygii</taxon>
        <taxon>Teleostei</taxon>
        <taxon>Anguilliformes</taxon>
        <taxon>Anguillidae</taxon>
        <taxon>Anguilla</taxon>
    </lineage>
</organism>
<accession>A0A0E9VY20</accession>
<dbReference type="AlphaFoldDB" id="A0A0E9VY20"/>
<protein>
    <submittedName>
        <fullName evidence="1">Uncharacterized protein</fullName>
    </submittedName>
</protein>
<dbReference type="EMBL" id="GBXM01025538">
    <property type="protein sequence ID" value="JAH83039.1"/>
    <property type="molecule type" value="Transcribed_RNA"/>
</dbReference>
<evidence type="ECO:0000313" key="1">
    <source>
        <dbReference type="EMBL" id="JAH83039.1"/>
    </source>
</evidence>
<name>A0A0E9VY20_ANGAN</name>
<sequence length="32" mass="3623">MKLPFRVEFHVLPVSAWVSSGSSDFLPQSKDM</sequence>
<reference evidence="1" key="1">
    <citation type="submission" date="2014-11" db="EMBL/GenBank/DDBJ databases">
        <authorList>
            <person name="Amaro Gonzalez C."/>
        </authorList>
    </citation>
    <scope>NUCLEOTIDE SEQUENCE</scope>
</reference>
<proteinExistence type="predicted"/>
<reference evidence="1" key="2">
    <citation type="journal article" date="2015" name="Fish Shellfish Immunol.">
        <title>Early steps in the European eel (Anguilla anguilla)-Vibrio vulnificus interaction in the gills: Role of the RtxA13 toxin.</title>
        <authorList>
            <person name="Callol A."/>
            <person name="Pajuelo D."/>
            <person name="Ebbesson L."/>
            <person name="Teles M."/>
            <person name="MacKenzie S."/>
            <person name="Amaro C."/>
        </authorList>
    </citation>
    <scope>NUCLEOTIDE SEQUENCE</scope>
</reference>